<dbReference type="OrthoDB" id="674560at2"/>
<protein>
    <submittedName>
        <fullName evidence="1">Uncharacterized protein</fullName>
    </submittedName>
</protein>
<name>A0A1N7NTE5_9FLAO</name>
<accession>A0A1N7NTE5</accession>
<dbReference type="EMBL" id="FTOL01000004">
    <property type="protein sequence ID" value="SIT01614.1"/>
    <property type="molecule type" value="Genomic_DNA"/>
</dbReference>
<evidence type="ECO:0000313" key="2">
    <source>
        <dbReference type="Proteomes" id="UP000186744"/>
    </source>
</evidence>
<reference evidence="2" key="1">
    <citation type="submission" date="2017-01" db="EMBL/GenBank/DDBJ databases">
        <authorList>
            <person name="Varghese N."/>
            <person name="Submissions S."/>
        </authorList>
    </citation>
    <scope>NUCLEOTIDE SEQUENCE [LARGE SCALE GENOMIC DNA]</scope>
    <source>
        <strain evidence="2">DSM 18017</strain>
    </source>
</reference>
<sequence length="202" mass="24123">MKNGHYGRILMTILNSCRYYKIFIVKSHIFIKVSKENLKINIESGIVNLQRLAMISCWNKISSNFVFIVSDFNEFERSNFLEQRKIRNKVNKSKVILGLDSAIELLVKDYYDLYDITVYIFKADKKETIIEIQYYRKSNFEPDYFVMVKDNPPMFHSKISFPPYFLKGSKFDINWELDGIIHSWNYFLGQIKYRLNTFVLNV</sequence>
<evidence type="ECO:0000313" key="1">
    <source>
        <dbReference type="EMBL" id="SIT01614.1"/>
    </source>
</evidence>
<dbReference type="AlphaFoldDB" id="A0A1N7NTE5"/>
<keyword evidence="2" id="KW-1185">Reference proteome</keyword>
<organism evidence="1 2">
    <name type="scientific">Chryseobacterium ureilyticum</name>
    <dbReference type="NCBI Taxonomy" id="373668"/>
    <lineage>
        <taxon>Bacteria</taxon>
        <taxon>Pseudomonadati</taxon>
        <taxon>Bacteroidota</taxon>
        <taxon>Flavobacteriia</taxon>
        <taxon>Flavobacteriales</taxon>
        <taxon>Weeksellaceae</taxon>
        <taxon>Chryseobacterium group</taxon>
        <taxon>Chryseobacterium</taxon>
    </lineage>
</organism>
<gene>
    <name evidence="1" type="ORF">SAMN05421786_10451</name>
</gene>
<dbReference type="Proteomes" id="UP000186744">
    <property type="component" value="Unassembled WGS sequence"/>
</dbReference>
<dbReference type="RefSeq" id="WP_076552332.1">
    <property type="nucleotide sequence ID" value="NZ_FTOL01000004.1"/>
</dbReference>
<proteinExistence type="predicted"/>